<evidence type="ECO:0000256" key="6">
    <source>
        <dbReference type="ARBA" id="ARBA00022763"/>
    </source>
</evidence>
<dbReference type="HAMAP" id="MF_00034">
    <property type="entry name" value="RuvC"/>
    <property type="match status" value="1"/>
</dbReference>
<keyword evidence="6 13" id="KW-0227">DNA damage</keyword>
<evidence type="ECO:0000256" key="9">
    <source>
        <dbReference type="ARBA" id="ARBA00023125"/>
    </source>
</evidence>
<dbReference type="InterPro" id="IPR002176">
    <property type="entry name" value="X-over_junc_endoDNase_RuvC"/>
</dbReference>
<dbReference type="EMBL" id="META01000003">
    <property type="protein sequence ID" value="OGB74234.1"/>
    <property type="molecule type" value="Genomic_DNA"/>
</dbReference>
<dbReference type="GO" id="GO:0000287">
    <property type="term" value="F:magnesium ion binding"/>
    <property type="evidence" value="ECO:0007669"/>
    <property type="project" value="UniProtKB-UniRule"/>
</dbReference>
<keyword evidence="4 13" id="KW-0479">Metal-binding</keyword>
<evidence type="ECO:0000256" key="3">
    <source>
        <dbReference type="ARBA" id="ARBA00022722"/>
    </source>
</evidence>
<evidence type="ECO:0000256" key="5">
    <source>
        <dbReference type="ARBA" id="ARBA00022759"/>
    </source>
</evidence>
<dbReference type="PRINTS" id="PR00696">
    <property type="entry name" value="RSOLVASERUVC"/>
</dbReference>
<reference evidence="15 16" key="1">
    <citation type="journal article" date="2016" name="Nat. Commun.">
        <title>Thousands of microbial genomes shed light on interconnected biogeochemical processes in an aquifer system.</title>
        <authorList>
            <person name="Anantharaman K."/>
            <person name="Brown C.T."/>
            <person name="Hug L.A."/>
            <person name="Sharon I."/>
            <person name="Castelle C.J."/>
            <person name="Probst A.J."/>
            <person name="Thomas B.C."/>
            <person name="Singh A."/>
            <person name="Wilkins M.J."/>
            <person name="Karaoz U."/>
            <person name="Brodie E.L."/>
            <person name="Williams K.H."/>
            <person name="Hubbard S.S."/>
            <person name="Banfield J.F."/>
        </authorList>
    </citation>
    <scope>NUCLEOTIDE SEQUENCE [LARGE SCALE GENOMIC DNA]</scope>
</reference>
<comment type="subunit">
    <text evidence="13">Homodimer which binds Holliday junction (HJ) DNA. The HJ becomes 2-fold symmetrical on binding to RuvC with unstacked arms; it has a different conformation from HJ DNA in complex with RuvA. In the full resolvosome a probable DNA-RuvA(4)-RuvB(12)-RuvC(2) complex forms which resolves the HJ.</text>
</comment>
<evidence type="ECO:0000313" key="16">
    <source>
        <dbReference type="Proteomes" id="UP000176651"/>
    </source>
</evidence>
<keyword evidence="7 13" id="KW-0378">Hydrolase</keyword>
<accession>A0A1F4NRX7</accession>
<dbReference type="NCBIfam" id="NF000711">
    <property type="entry name" value="PRK00039.2-1"/>
    <property type="match status" value="1"/>
</dbReference>
<dbReference type="CDD" id="cd16962">
    <property type="entry name" value="RuvC"/>
    <property type="match status" value="1"/>
</dbReference>
<dbReference type="InterPro" id="IPR012337">
    <property type="entry name" value="RNaseH-like_sf"/>
</dbReference>
<dbReference type="InterPro" id="IPR020563">
    <property type="entry name" value="X-over_junc_endoDNase_Mg_BS"/>
</dbReference>
<comment type="similarity">
    <text evidence="1 13">Belongs to the RuvC family.</text>
</comment>
<evidence type="ECO:0000313" key="15">
    <source>
        <dbReference type="EMBL" id="OGB74234.1"/>
    </source>
</evidence>
<evidence type="ECO:0000256" key="8">
    <source>
        <dbReference type="ARBA" id="ARBA00022842"/>
    </source>
</evidence>
<organism evidence="15 16">
    <name type="scientific">candidate division Kazan bacterium RBG_13_50_9</name>
    <dbReference type="NCBI Taxonomy" id="1798535"/>
    <lineage>
        <taxon>Bacteria</taxon>
        <taxon>Bacteria division Kazan-3B-28</taxon>
    </lineage>
</organism>
<comment type="subcellular location">
    <subcellularLocation>
        <location evidence="13">Cytoplasm</location>
    </subcellularLocation>
</comment>
<keyword evidence="10 13" id="KW-0233">DNA recombination</keyword>
<evidence type="ECO:0000256" key="1">
    <source>
        <dbReference type="ARBA" id="ARBA00009518"/>
    </source>
</evidence>
<keyword evidence="8 13" id="KW-0460">Magnesium</keyword>
<dbReference type="GO" id="GO:0005737">
    <property type="term" value="C:cytoplasm"/>
    <property type="evidence" value="ECO:0007669"/>
    <property type="project" value="UniProtKB-SubCell"/>
</dbReference>
<feature type="binding site" evidence="13">
    <location>
        <position position="69"/>
    </location>
    <ligand>
        <name>Mg(2+)</name>
        <dbReference type="ChEBI" id="CHEBI:18420"/>
        <label>2</label>
    </ligand>
</feature>
<keyword evidence="5 13" id="KW-0255">Endonuclease</keyword>
<dbReference type="NCBIfam" id="TIGR00228">
    <property type="entry name" value="ruvC"/>
    <property type="match status" value="1"/>
</dbReference>
<dbReference type="Proteomes" id="UP000176651">
    <property type="component" value="Unassembled WGS sequence"/>
</dbReference>
<sequence>MSKIVLGLDPGTAITGFGVIRYSKSQPQYISCGYIATDKASDAARRLLIIAQSLDKIIRRYKPDLVAVENLFFAKNRTTAIAVAQARGVILATIAKHKLPLAEFTPLQVKQALTGYGRADKRQMQRMVQAILKLTDLPKPDDSADALAVAICAASSHRAVLK</sequence>
<feature type="active site" evidence="13">
    <location>
        <position position="69"/>
    </location>
</feature>
<comment type="function">
    <text evidence="13">The RuvA-RuvB-RuvC complex processes Holliday junction (HJ) DNA during genetic recombination and DNA repair. Endonuclease that resolves HJ intermediates. Cleaves cruciform DNA by making single-stranded nicks across the HJ at symmetrical positions within the homologous arms, yielding a 5'-phosphate and a 3'-hydroxyl group; requires a central core of homology in the junction. The consensus cleavage sequence is 5'-(A/T)TT(C/G)-3'. Cleavage occurs on the 3'-side of the TT dinucleotide at the point of strand exchange. HJ branch migration catalyzed by RuvA-RuvB allows RuvC to scan DNA until it finds its consensus sequence, where it cleaves and resolves the cruciform DNA.</text>
</comment>
<dbReference type="InterPro" id="IPR036397">
    <property type="entry name" value="RNaseH_sf"/>
</dbReference>
<protein>
    <recommendedName>
        <fullName evidence="13 14">Crossover junction endodeoxyribonuclease RuvC</fullName>
        <ecNumber evidence="13 14">3.1.21.10</ecNumber>
    </recommendedName>
    <alternativeName>
        <fullName evidence="13">Holliday junction nuclease RuvC</fullName>
    </alternativeName>
    <alternativeName>
        <fullName evidence="13">Holliday junction resolvase RuvC</fullName>
    </alternativeName>
</protein>
<gene>
    <name evidence="13" type="primary">ruvC</name>
    <name evidence="15" type="ORF">A2V68_00495</name>
</gene>
<dbReference type="SUPFAM" id="SSF53098">
    <property type="entry name" value="Ribonuclease H-like"/>
    <property type="match status" value="1"/>
</dbReference>
<keyword evidence="9 13" id="KW-0238">DNA-binding</keyword>
<dbReference type="GO" id="GO:0006281">
    <property type="term" value="P:DNA repair"/>
    <property type="evidence" value="ECO:0007669"/>
    <property type="project" value="UniProtKB-UniRule"/>
</dbReference>
<evidence type="ECO:0000256" key="10">
    <source>
        <dbReference type="ARBA" id="ARBA00023172"/>
    </source>
</evidence>
<dbReference type="GO" id="GO:0048476">
    <property type="term" value="C:Holliday junction resolvase complex"/>
    <property type="evidence" value="ECO:0007669"/>
    <property type="project" value="UniProtKB-UniRule"/>
</dbReference>
<evidence type="ECO:0000256" key="7">
    <source>
        <dbReference type="ARBA" id="ARBA00022801"/>
    </source>
</evidence>
<evidence type="ECO:0000256" key="11">
    <source>
        <dbReference type="ARBA" id="ARBA00023204"/>
    </source>
</evidence>
<dbReference type="Gene3D" id="3.30.420.10">
    <property type="entry name" value="Ribonuclease H-like superfamily/Ribonuclease H"/>
    <property type="match status" value="1"/>
</dbReference>
<dbReference type="EC" id="3.1.21.10" evidence="13 14"/>
<comment type="caution">
    <text evidence="15">The sequence shown here is derived from an EMBL/GenBank/DDBJ whole genome shotgun (WGS) entry which is preliminary data.</text>
</comment>
<feature type="active site" evidence="13">
    <location>
        <position position="9"/>
    </location>
</feature>
<keyword evidence="2 13" id="KW-0963">Cytoplasm</keyword>
<dbReference type="GO" id="GO:0003677">
    <property type="term" value="F:DNA binding"/>
    <property type="evidence" value="ECO:0007669"/>
    <property type="project" value="UniProtKB-KW"/>
</dbReference>
<dbReference type="GO" id="GO:0006310">
    <property type="term" value="P:DNA recombination"/>
    <property type="evidence" value="ECO:0007669"/>
    <property type="project" value="UniProtKB-UniRule"/>
</dbReference>
<dbReference type="Pfam" id="PF02075">
    <property type="entry name" value="RuvC"/>
    <property type="match status" value="1"/>
</dbReference>
<keyword evidence="3 13" id="KW-0540">Nuclease</keyword>
<dbReference type="PROSITE" id="PS01321">
    <property type="entry name" value="RUVC"/>
    <property type="match status" value="1"/>
</dbReference>
<comment type="cofactor">
    <cofactor evidence="13">
        <name>Mg(2+)</name>
        <dbReference type="ChEBI" id="CHEBI:18420"/>
    </cofactor>
    <text evidence="13">Binds 2 Mg(2+) ion per subunit.</text>
</comment>
<feature type="binding site" evidence="13">
    <location>
        <position position="142"/>
    </location>
    <ligand>
        <name>Mg(2+)</name>
        <dbReference type="ChEBI" id="CHEBI:18420"/>
        <label>1</label>
    </ligand>
</feature>
<dbReference type="GO" id="GO:0008821">
    <property type="term" value="F:crossover junction DNA endonuclease activity"/>
    <property type="evidence" value="ECO:0007669"/>
    <property type="project" value="UniProtKB-UniRule"/>
</dbReference>
<evidence type="ECO:0000256" key="13">
    <source>
        <dbReference type="HAMAP-Rule" id="MF_00034"/>
    </source>
</evidence>
<evidence type="ECO:0000256" key="12">
    <source>
        <dbReference type="ARBA" id="ARBA00029354"/>
    </source>
</evidence>
<feature type="active site" evidence="13">
    <location>
        <position position="142"/>
    </location>
</feature>
<dbReference type="PANTHER" id="PTHR30194">
    <property type="entry name" value="CROSSOVER JUNCTION ENDODEOXYRIBONUCLEASE RUVC"/>
    <property type="match status" value="1"/>
</dbReference>
<proteinExistence type="inferred from homology"/>
<name>A0A1F4NRX7_UNCK3</name>
<feature type="binding site" evidence="13">
    <location>
        <position position="9"/>
    </location>
    <ligand>
        <name>Mg(2+)</name>
        <dbReference type="ChEBI" id="CHEBI:18420"/>
        <label>1</label>
    </ligand>
</feature>
<dbReference type="FunFam" id="3.30.420.10:FF:000002">
    <property type="entry name" value="Crossover junction endodeoxyribonuclease RuvC"/>
    <property type="match status" value="1"/>
</dbReference>
<dbReference type="STRING" id="1798535.A2V68_00495"/>
<evidence type="ECO:0000256" key="2">
    <source>
        <dbReference type="ARBA" id="ARBA00022490"/>
    </source>
</evidence>
<dbReference type="PANTHER" id="PTHR30194:SF3">
    <property type="entry name" value="CROSSOVER JUNCTION ENDODEOXYRIBONUCLEASE RUVC"/>
    <property type="match status" value="1"/>
</dbReference>
<evidence type="ECO:0000256" key="4">
    <source>
        <dbReference type="ARBA" id="ARBA00022723"/>
    </source>
</evidence>
<dbReference type="AlphaFoldDB" id="A0A1F4NRX7"/>
<keyword evidence="11 13" id="KW-0234">DNA repair</keyword>
<evidence type="ECO:0000256" key="14">
    <source>
        <dbReference type="NCBIfam" id="TIGR00228"/>
    </source>
</evidence>
<comment type="catalytic activity">
    <reaction evidence="12 13">
        <text>Endonucleolytic cleavage at a junction such as a reciprocal single-stranded crossover between two homologous DNA duplexes (Holliday junction).</text>
        <dbReference type="EC" id="3.1.21.10"/>
    </reaction>
</comment>